<evidence type="ECO:0000256" key="7">
    <source>
        <dbReference type="ARBA" id="ARBA00023065"/>
    </source>
</evidence>
<reference evidence="10" key="1">
    <citation type="submission" date="2021-05" db="EMBL/GenBank/DDBJ databases">
        <title>Encephalitozoon hellem ATCC 50604 Complete Genome.</title>
        <authorList>
            <person name="Mascarenhas dos Santos A.C."/>
            <person name="Julian A.T."/>
            <person name="Pombert J.-F."/>
        </authorList>
    </citation>
    <scope>NUCLEOTIDE SEQUENCE</scope>
    <source>
        <strain evidence="10">ATCC 50604</strain>
    </source>
</reference>
<dbReference type="GO" id="GO:0046961">
    <property type="term" value="F:proton-transporting ATPase activity, rotational mechanism"/>
    <property type="evidence" value="ECO:0007669"/>
    <property type="project" value="InterPro"/>
</dbReference>
<evidence type="ECO:0000256" key="8">
    <source>
        <dbReference type="ARBA" id="ARBA00023136"/>
    </source>
</evidence>
<sequence length="700" mass="80893">MLRSEKMCLVSMYFSKDTAKQTITEIGKNGLLHFKDLNKDIKSENLLYTREITHMEKLISRLQYLTGDVNEVDEGIKHSDIDQVEEQVNKFFSRLTQLKSIKKETNTNQTKLKEDLYMLEETENFLGTVTEEAHLVQFDFMTGIVEKGKKLLIRKVLHQALRRNLVIRTRDVEDGTKAVFIVFAHGSEALEKVKDIFSSLGGRILDHKKFRECKRGLLELSATISQMQQIEDHNDEAIGKEHEKIRHLANTWRYYLNKEMKIYQTLNKLSFDFDRDCLVGEAWILRENINKLKRINEIKGDGTSLFAFEVTESKEMPPTYFKTNEFTEPFQILTNTYAIPSYGEINPAVFTLFTFPMLFGCMFGDVFHGLLLLCLSMYLIRNSKKFKNCSETLQMIVSGKYIIFSFSLGAMFFGLLYSDFGSLAIPLFSSSKDSNRTYPFGVDHMWHHSKNEMVFLNSMKMKMSIIIGFLHMSLGVVISFLNAIYFNEPVEIYGVLVPQTIVFCSFVGYMVFLIIYKWLVTSNYPSIIGVLVNMFTNPFVVTEEIYPYQHRVQLFLLFLMLLCIPWMLLGKPIYMMSKNMVKREEISSLWINQFIHVVEFGLGLISNTSSYLRLWAVSLAHAQLTRVLHEFTIGKEGFIMPVALSGIYVVGTLVLLIGMEGLGSCLHAMRLNWVEFHSKFFRGKGYLFEPLGFNIPLDDE</sequence>
<comment type="similarity">
    <text evidence="2 9">Belongs to the V-ATPase 116 kDa subunit family.</text>
</comment>
<keyword evidence="8 9" id="KW-0472">Membrane</keyword>
<dbReference type="Pfam" id="PF01496">
    <property type="entry name" value="V_ATPase_I"/>
    <property type="match status" value="1"/>
</dbReference>
<dbReference type="EMBL" id="CP119062">
    <property type="protein sequence ID" value="WEL37927.1"/>
    <property type="molecule type" value="Genomic_DNA"/>
</dbReference>
<evidence type="ECO:0000256" key="6">
    <source>
        <dbReference type="ARBA" id="ARBA00022989"/>
    </source>
</evidence>
<dbReference type="GO" id="GO:0051117">
    <property type="term" value="F:ATPase binding"/>
    <property type="evidence" value="ECO:0007669"/>
    <property type="project" value="TreeGrafter"/>
</dbReference>
<evidence type="ECO:0000313" key="10">
    <source>
        <dbReference type="EMBL" id="UTX42481.1"/>
    </source>
</evidence>
<feature type="transmembrane region" description="Helical" evidence="9">
    <location>
        <begin position="522"/>
        <end position="542"/>
    </location>
</feature>
<keyword evidence="4 9" id="KW-0812">Transmembrane</keyword>
<feature type="transmembrane region" description="Helical" evidence="9">
    <location>
        <begin position="492"/>
        <end position="516"/>
    </location>
</feature>
<reference evidence="11 13" key="2">
    <citation type="submission" date="2023-02" db="EMBL/GenBank/DDBJ databases">
        <title>Encephalitozoon hellem ATCC 50451 complete genome.</title>
        <authorList>
            <person name="Mascarenhas dos Santos A.C."/>
            <person name="Julian A.T."/>
            <person name="Pombert J.-F."/>
        </authorList>
    </citation>
    <scope>NUCLEOTIDE SEQUENCE [LARGE SCALE GENOMIC DNA]</scope>
    <source>
        <strain evidence="11 13">ATCC 50451</strain>
    </source>
</reference>
<evidence type="ECO:0000256" key="4">
    <source>
        <dbReference type="ARBA" id="ARBA00022692"/>
    </source>
</evidence>
<keyword evidence="3 9" id="KW-0813">Transport</keyword>
<keyword evidence="13" id="KW-1185">Reference proteome</keyword>
<keyword evidence="7 9" id="KW-0406">Ion transport</keyword>
<evidence type="ECO:0000256" key="5">
    <source>
        <dbReference type="ARBA" id="ARBA00022781"/>
    </source>
</evidence>
<dbReference type="Proteomes" id="UP001059546">
    <property type="component" value="Chromosome I"/>
</dbReference>
<dbReference type="GO" id="GO:0007035">
    <property type="term" value="P:vacuolar acidification"/>
    <property type="evidence" value="ECO:0007669"/>
    <property type="project" value="TreeGrafter"/>
</dbReference>
<dbReference type="AlphaFoldDB" id="A0A9Q9C1R0"/>
<evidence type="ECO:0000256" key="1">
    <source>
        <dbReference type="ARBA" id="ARBA00004141"/>
    </source>
</evidence>
<protein>
    <recommendedName>
        <fullName evidence="9">V-type proton ATPase subunit a</fullName>
    </recommendedName>
</protein>
<evidence type="ECO:0000313" key="13">
    <source>
        <dbReference type="Proteomes" id="UP001217963"/>
    </source>
</evidence>
<gene>
    <name evidence="10" type="ORF">GPU96_01g01860</name>
    <name evidence="11" type="ORF">PFJ87_01g01820</name>
</gene>
<organism evidence="10 12">
    <name type="scientific">Encephalitozoon hellem</name>
    <name type="common">Microsporidian parasite</name>
    <dbReference type="NCBI Taxonomy" id="27973"/>
    <lineage>
        <taxon>Eukaryota</taxon>
        <taxon>Fungi</taxon>
        <taxon>Fungi incertae sedis</taxon>
        <taxon>Microsporidia</taxon>
        <taxon>Unikaryonidae</taxon>
        <taxon>Encephalitozoon</taxon>
    </lineage>
</organism>
<evidence type="ECO:0000256" key="9">
    <source>
        <dbReference type="RuleBase" id="RU361189"/>
    </source>
</evidence>
<accession>A0A9Q9C1R0</accession>
<feature type="transmembrane region" description="Helical" evidence="9">
    <location>
        <begin position="357"/>
        <end position="380"/>
    </location>
</feature>
<comment type="subcellular location">
    <subcellularLocation>
        <location evidence="1">Membrane</location>
        <topology evidence="1">Multi-pass membrane protein</topology>
    </subcellularLocation>
</comment>
<name>A0A9Q9C1R0_ENCHE</name>
<feature type="transmembrane region" description="Helical" evidence="9">
    <location>
        <begin position="637"/>
        <end position="659"/>
    </location>
</feature>
<dbReference type="PANTHER" id="PTHR11629">
    <property type="entry name" value="VACUOLAR PROTON ATPASES"/>
    <property type="match status" value="1"/>
</dbReference>
<feature type="transmembrane region" description="Helical" evidence="9">
    <location>
        <begin position="463"/>
        <end position="485"/>
    </location>
</feature>
<keyword evidence="5 9" id="KW-0375">Hydrogen ion transport</keyword>
<dbReference type="PIRSF" id="PIRSF001293">
    <property type="entry name" value="ATP6V0A1"/>
    <property type="match status" value="1"/>
</dbReference>
<feature type="transmembrane region" description="Helical" evidence="9">
    <location>
        <begin position="401"/>
        <end position="428"/>
    </location>
</feature>
<evidence type="ECO:0000313" key="12">
    <source>
        <dbReference type="Proteomes" id="UP001059546"/>
    </source>
</evidence>
<comment type="function">
    <text evidence="9">Essential component of the vacuolar proton pump (V-ATPase), a multimeric enzyme that catalyzes the translocation of protons across the membranes. Required for assembly and activity of the V-ATPase.</text>
</comment>
<dbReference type="PANTHER" id="PTHR11629:SF63">
    <property type="entry name" value="V-TYPE PROTON ATPASE SUBUNIT A"/>
    <property type="match status" value="1"/>
</dbReference>
<evidence type="ECO:0000313" key="11">
    <source>
        <dbReference type="EMBL" id="WEL37927.1"/>
    </source>
</evidence>
<dbReference type="InterPro" id="IPR002490">
    <property type="entry name" value="V-ATPase_116kDa_su"/>
</dbReference>
<dbReference type="Proteomes" id="UP001217963">
    <property type="component" value="Chromosome I"/>
</dbReference>
<dbReference type="GO" id="GO:0000220">
    <property type="term" value="C:vacuolar proton-transporting V-type ATPase, V0 domain"/>
    <property type="evidence" value="ECO:0007669"/>
    <property type="project" value="InterPro"/>
</dbReference>
<dbReference type="OrthoDB" id="10264220at2759"/>
<dbReference type="EMBL" id="CP075147">
    <property type="protein sequence ID" value="UTX42481.1"/>
    <property type="molecule type" value="Genomic_DNA"/>
</dbReference>
<dbReference type="InterPro" id="IPR026028">
    <property type="entry name" value="V-type_ATPase_116kDa_su_euka"/>
</dbReference>
<evidence type="ECO:0000256" key="3">
    <source>
        <dbReference type="ARBA" id="ARBA00022448"/>
    </source>
</evidence>
<evidence type="ECO:0000256" key="2">
    <source>
        <dbReference type="ARBA" id="ARBA00009904"/>
    </source>
</evidence>
<proteinExistence type="inferred from homology"/>
<feature type="transmembrane region" description="Helical" evidence="9">
    <location>
        <begin position="554"/>
        <end position="574"/>
    </location>
</feature>
<keyword evidence="6 9" id="KW-1133">Transmembrane helix</keyword>